<gene>
    <name evidence="4" type="ORF">Daesc_010131</name>
</gene>
<dbReference type="InterPro" id="IPR050300">
    <property type="entry name" value="GDXG_lipolytic_enzyme"/>
</dbReference>
<keyword evidence="2" id="KW-0472">Membrane</keyword>
<keyword evidence="2" id="KW-1133">Transmembrane helix</keyword>
<comment type="caution">
    <text evidence="4">The sequence shown here is derived from an EMBL/GenBank/DDBJ whole genome shotgun (WGS) entry which is preliminary data.</text>
</comment>
<dbReference type="Gene3D" id="3.40.50.1820">
    <property type="entry name" value="alpha/beta hydrolase"/>
    <property type="match status" value="1"/>
</dbReference>
<dbReference type="Pfam" id="PF07859">
    <property type="entry name" value="Abhydrolase_3"/>
    <property type="match status" value="1"/>
</dbReference>
<accession>A0AAX6M6V7</accession>
<protein>
    <recommendedName>
        <fullName evidence="3">Alpha/beta hydrolase fold-3 domain-containing protein</fullName>
    </recommendedName>
</protein>
<evidence type="ECO:0000313" key="4">
    <source>
        <dbReference type="EMBL" id="KAK6948365.1"/>
    </source>
</evidence>
<dbReference type="EMBL" id="JBANMG010000010">
    <property type="protein sequence ID" value="KAK6948365.1"/>
    <property type="molecule type" value="Genomic_DNA"/>
</dbReference>
<dbReference type="GO" id="GO:0016787">
    <property type="term" value="F:hydrolase activity"/>
    <property type="evidence" value="ECO:0007669"/>
    <property type="project" value="UniProtKB-KW"/>
</dbReference>
<sequence>MAPLWASQPFKGVYILLFSLKTVASLSLLSVLYVFKPFRPVPEWNFKVSIARSVLRAAFRYFTSTRYQHPRQLEAGKSGDRFILITPPDPTLFSAPLASAEITPAPVGAVWHPAPIQQGQGNGQKVIMQFAGGAFVLGWEPNETAKTLSGYFSEHFKTAKVLYVQYRLAAPGTYFPAPIQDALTAYNYVLSLGVNPKDVILCGDSAGGNIVLALLRYLQTSPGKLPLPGGAMVWSPWVHVTPHAGEDYTKSRNSDVDLLYAPLLDWGADAYIPKGDLTPEAQALISPLGHPFKTETPIFVHAGGREAFFDAVHSFSEEMATVEGNRIKFHESKFTPHDLLLTNAQLSLDAELHEALKDAQTFIESKA</sequence>
<dbReference type="InterPro" id="IPR029058">
    <property type="entry name" value="AB_hydrolase_fold"/>
</dbReference>
<keyword evidence="5" id="KW-1185">Reference proteome</keyword>
<proteinExistence type="predicted"/>
<reference evidence="4 5" key="1">
    <citation type="journal article" date="2024" name="Front Chem Biol">
        <title>Unveiling the potential of Daldinia eschscholtzii MFLUCC 19-0629 through bioactivity and bioinformatics studies for enhanced sustainable agriculture production.</title>
        <authorList>
            <person name="Brooks S."/>
            <person name="Weaver J.A."/>
            <person name="Klomchit A."/>
            <person name="Alharthi S.A."/>
            <person name="Onlamun T."/>
            <person name="Nurani R."/>
            <person name="Vong T.K."/>
            <person name="Alberti F."/>
            <person name="Greco C."/>
        </authorList>
    </citation>
    <scope>NUCLEOTIDE SEQUENCE [LARGE SCALE GENOMIC DNA]</scope>
    <source>
        <strain evidence="4">MFLUCC 19-0629</strain>
    </source>
</reference>
<dbReference type="Proteomes" id="UP001369815">
    <property type="component" value="Unassembled WGS sequence"/>
</dbReference>
<organism evidence="4 5">
    <name type="scientific">Daldinia eschscholtzii</name>
    <dbReference type="NCBI Taxonomy" id="292717"/>
    <lineage>
        <taxon>Eukaryota</taxon>
        <taxon>Fungi</taxon>
        <taxon>Dikarya</taxon>
        <taxon>Ascomycota</taxon>
        <taxon>Pezizomycotina</taxon>
        <taxon>Sordariomycetes</taxon>
        <taxon>Xylariomycetidae</taxon>
        <taxon>Xylariales</taxon>
        <taxon>Hypoxylaceae</taxon>
        <taxon>Daldinia</taxon>
    </lineage>
</organism>
<feature type="transmembrane region" description="Helical" evidence="2">
    <location>
        <begin position="12"/>
        <end position="35"/>
    </location>
</feature>
<dbReference type="InterPro" id="IPR013094">
    <property type="entry name" value="AB_hydrolase_3"/>
</dbReference>
<evidence type="ECO:0000313" key="5">
    <source>
        <dbReference type="Proteomes" id="UP001369815"/>
    </source>
</evidence>
<dbReference type="SUPFAM" id="SSF53474">
    <property type="entry name" value="alpha/beta-Hydrolases"/>
    <property type="match status" value="1"/>
</dbReference>
<dbReference type="PANTHER" id="PTHR48081:SF8">
    <property type="entry name" value="ALPHA_BETA HYDROLASE FOLD-3 DOMAIN-CONTAINING PROTEIN-RELATED"/>
    <property type="match status" value="1"/>
</dbReference>
<keyword evidence="1" id="KW-0378">Hydrolase</keyword>
<dbReference type="PANTHER" id="PTHR48081">
    <property type="entry name" value="AB HYDROLASE SUPERFAMILY PROTEIN C4A8.06C"/>
    <property type="match status" value="1"/>
</dbReference>
<evidence type="ECO:0000256" key="1">
    <source>
        <dbReference type="ARBA" id="ARBA00022801"/>
    </source>
</evidence>
<name>A0AAX6M6V7_9PEZI</name>
<evidence type="ECO:0000256" key="2">
    <source>
        <dbReference type="SAM" id="Phobius"/>
    </source>
</evidence>
<feature type="domain" description="Alpha/beta hydrolase fold-3" evidence="3">
    <location>
        <begin position="128"/>
        <end position="339"/>
    </location>
</feature>
<dbReference type="AlphaFoldDB" id="A0AAX6M6V7"/>
<evidence type="ECO:0000259" key="3">
    <source>
        <dbReference type="Pfam" id="PF07859"/>
    </source>
</evidence>
<keyword evidence="2" id="KW-0812">Transmembrane</keyword>